<evidence type="ECO:0000256" key="1">
    <source>
        <dbReference type="ARBA" id="ARBA00022723"/>
    </source>
</evidence>
<name>A0A2P2JA60_RHIMU</name>
<evidence type="ECO:0000313" key="6">
    <source>
        <dbReference type="EMBL" id="MBW90376.1"/>
    </source>
</evidence>
<dbReference type="PANTHER" id="PTHR13513">
    <property type="entry name" value="E3 UBIQUITIN-PROTEIN LIGASE UBR7"/>
    <property type="match status" value="1"/>
</dbReference>
<evidence type="ECO:0000256" key="3">
    <source>
        <dbReference type="ARBA" id="ARBA00022833"/>
    </source>
</evidence>
<dbReference type="CDD" id="cd15542">
    <property type="entry name" value="PHD_UBR7"/>
    <property type="match status" value="1"/>
</dbReference>
<keyword evidence="1" id="KW-0479">Metal-binding</keyword>
<dbReference type="InterPro" id="IPR003126">
    <property type="entry name" value="Znf_UBR"/>
</dbReference>
<dbReference type="InterPro" id="IPR047506">
    <property type="entry name" value="UBR7-like_UBR-box"/>
</dbReference>
<evidence type="ECO:0000259" key="5">
    <source>
        <dbReference type="PROSITE" id="PS51157"/>
    </source>
</evidence>
<dbReference type="CDD" id="cd19677">
    <property type="entry name" value="UBR-box_UBR7"/>
    <property type="match status" value="1"/>
</dbReference>
<dbReference type="GO" id="GO:0008270">
    <property type="term" value="F:zinc ion binding"/>
    <property type="evidence" value="ECO:0007669"/>
    <property type="project" value="UniProtKB-KW"/>
</dbReference>
<dbReference type="PANTHER" id="PTHR13513:SF9">
    <property type="entry name" value="E3 UBIQUITIN-PROTEIN LIGASE UBR7-RELATED"/>
    <property type="match status" value="1"/>
</dbReference>
<dbReference type="InterPro" id="IPR001965">
    <property type="entry name" value="Znf_PHD"/>
</dbReference>
<dbReference type="SMART" id="SM00249">
    <property type="entry name" value="PHD"/>
    <property type="match status" value="1"/>
</dbReference>
<sequence length="409" mass="45981">MADAFDDESEQTITINEYLNKVEAEELEADLVLGGDEGKECTYNMGYMKRQAIFSCLTCAPDGNAGVCTACSLSCHDGHEIVELWTKRNFRCDCGNSKFGESFCKLFPKKDVENIENLYNHNFKGLYCTCDRLYPDPNVEEQEEMIQCVVCEDWFHEEHLGLASSNEIPRDEEGEPSYEDFICKTCSAICSFLSLYPQRIWAGQSEDAVLSAGKDKNVLEDLPSACDGAKLETNISSHGSSGKEKSSGNATCEPIFVGEASVMAESSQKNMNSTCVLGADVVVTSAVLESKPLFLSKGWRDILCRCEKCSDVYNQKKIHYLLDKYDSIAEYEKIAKQKREEKLQQQEGDELNFLNKLGHVEKIELLSGLADFKDEFRSFLESFDASKTVTSSDVQQIFENLAKKRRRVQ</sequence>
<keyword evidence="2" id="KW-0863">Zinc-finger</keyword>
<proteinExistence type="predicted"/>
<protein>
    <submittedName>
        <fullName evidence="6">Putative E3 ubiquitin-protein ligase UBR7 isoform X1</fullName>
    </submittedName>
</protein>
<dbReference type="SMART" id="SM00396">
    <property type="entry name" value="ZnF_UBR1"/>
    <property type="match status" value="1"/>
</dbReference>
<dbReference type="InterPro" id="IPR013083">
    <property type="entry name" value="Znf_RING/FYVE/PHD"/>
</dbReference>
<dbReference type="InterPro" id="IPR040204">
    <property type="entry name" value="UBR7"/>
</dbReference>
<dbReference type="Pfam" id="PF02207">
    <property type="entry name" value="zf-UBR"/>
    <property type="match status" value="1"/>
</dbReference>
<organism evidence="6">
    <name type="scientific">Rhizophora mucronata</name>
    <name type="common">Asiatic mangrove</name>
    <dbReference type="NCBI Taxonomy" id="61149"/>
    <lineage>
        <taxon>Eukaryota</taxon>
        <taxon>Viridiplantae</taxon>
        <taxon>Streptophyta</taxon>
        <taxon>Embryophyta</taxon>
        <taxon>Tracheophyta</taxon>
        <taxon>Spermatophyta</taxon>
        <taxon>Magnoliopsida</taxon>
        <taxon>eudicotyledons</taxon>
        <taxon>Gunneridae</taxon>
        <taxon>Pentapetalae</taxon>
        <taxon>rosids</taxon>
        <taxon>fabids</taxon>
        <taxon>Malpighiales</taxon>
        <taxon>Rhizophoraceae</taxon>
        <taxon>Rhizophora</taxon>
    </lineage>
</organism>
<dbReference type="Gene3D" id="3.30.40.10">
    <property type="entry name" value="Zinc/RING finger domain, C3HC4 (zinc finger)"/>
    <property type="match status" value="1"/>
</dbReference>
<dbReference type="GO" id="GO:0061630">
    <property type="term" value="F:ubiquitin protein ligase activity"/>
    <property type="evidence" value="ECO:0007669"/>
    <property type="project" value="InterPro"/>
</dbReference>
<dbReference type="SUPFAM" id="SSF57903">
    <property type="entry name" value="FYVE/PHD zinc finger"/>
    <property type="match status" value="1"/>
</dbReference>
<dbReference type="PROSITE" id="PS51157">
    <property type="entry name" value="ZF_UBR"/>
    <property type="match status" value="1"/>
</dbReference>
<evidence type="ECO:0000256" key="4">
    <source>
        <dbReference type="PROSITE-ProRule" id="PRU00508"/>
    </source>
</evidence>
<dbReference type="AlphaFoldDB" id="A0A2P2JA60"/>
<dbReference type="FunFam" id="3.30.40.10:FF:000439">
    <property type="entry name" value="Putative E3 ubiquitin-protein ligase UBR7"/>
    <property type="match status" value="1"/>
</dbReference>
<feature type="domain" description="UBR-type" evidence="5">
    <location>
        <begin position="39"/>
        <end position="109"/>
    </location>
</feature>
<feature type="zinc finger region" description="UBR-type" evidence="4">
    <location>
        <begin position="39"/>
        <end position="109"/>
    </location>
</feature>
<dbReference type="EMBL" id="GGEC01009893">
    <property type="protein sequence ID" value="MBW90376.1"/>
    <property type="molecule type" value="Transcribed_RNA"/>
</dbReference>
<dbReference type="InterPro" id="IPR011011">
    <property type="entry name" value="Znf_FYVE_PHD"/>
</dbReference>
<keyword evidence="3" id="KW-0862">Zinc</keyword>
<dbReference type="GO" id="GO:0005737">
    <property type="term" value="C:cytoplasm"/>
    <property type="evidence" value="ECO:0007669"/>
    <property type="project" value="TreeGrafter"/>
</dbReference>
<evidence type="ECO:0000256" key="2">
    <source>
        <dbReference type="ARBA" id="ARBA00022771"/>
    </source>
</evidence>
<reference evidence="6" key="1">
    <citation type="submission" date="2018-02" db="EMBL/GenBank/DDBJ databases">
        <title>Rhizophora mucronata_Transcriptome.</title>
        <authorList>
            <person name="Meera S.P."/>
            <person name="Sreeshan A."/>
            <person name="Augustine A."/>
        </authorList>
    </citation>
    <scope>NUCLEOTIDE SEQUENCE</scope>
    <source>
        <tissue evidence="6">Leaf</tissue>
    </source>
</reference>
<accession>A0A2P2JA60</accession>